<accession>A0AAD4SRT4</accession>
<gene>
    <name evidence="1" type="ORF">MKW98_021435</name>
</gene>
<evidence type="ECO:0000313" key="2">
    <source>
        <dbReference type="Proteomes" id="UP001202328"/>
    </source>
</evidence>
<name>A0AAD4SRT4_9MAGN</name>
<dbReference type="EMBL" id="JAJJMB010008983">
    <property type="protein sequence ID" value="KAI3917673.1"/>
    <property type="molecule type" value="Genomic_DNA"/>
</dbReference>
<sequence>MRILRKVHILQNVQWEGQIIKARLKKGCIFKTRNTGLFHGAGDEERMKKIASGKTKMHLRAGASWTKNTNKLLILQFECTKSEEL</sequence>
<keyword evidence="2" id="KW-1185">Reference proteome</keyword>
<proteinExistence type="predicted"/>
<reference evidence="1" key="1">
    <citation type="submission" date="2022-04" db="EMBL/GenBank/DDBJ databases">
        <title>A functionally conserved STORR gene fusion in Papaver species that diverged 16.8 million years ago.</title>
        <authorList>
            <person name="Catania T."/>
        </authorList>
    </citation>
    <scope>NUCLEOTIDE SEQUENCE</scope>
    <source>
        <strain evidence="1">S-188037</strain>
    </source>
</reference>
<dbReference type="AlphaFoldDB" id="A0AAD4SRT4"/>
<evidence type="ECO:0000313" key="1">
    <source>
        <dbReference type="EMBL" id="KAI3917673.1"/>
    </source>
</evidence>
<organism evidence="1 2">
    <name type="scientific">Papaver atlanticum</name>
    <dbReference type="NCBI Taxonomy" id="357466"/>
    <lineage>
        <taxon>Eukaryota</taxon>
        <taxon>Viridiplantae</taxon>
        <taxon>Streptophyta</taxon>
        <taxon>Embryophyta</taxon>
        <taxon>Tracheophyta</taxon>
        <taxon>Spermatophyta</taxon>
        <taxon>Magnoliopsida</taxon>
        <taxon>Ranunculales</taxon>
        <taxon>Papaveraceae</taxon>
        <taxon>Papaveroideae</taxon>
        <taxon>Papaver</taxon>
    </lineage>
</organism>
<dbReference type="Proteomes" id="UP001202328">
    <property type="component" value="Unassembled WGS sequence"/>
</dbReference>
<protein>
    <submittedName>
        <fullName evidence="1">Uncharacterized protein</fullName>
    </submittedName>
</protein>
<comment type="caution">
    <text evidence="1">The sequence shown here is derived from an EMBL/GenBank/DDBJ whole genome shotgun (WGS) entry which is preliminary data.</text>
</comment>